<protein>
    <submittedName>
        <fullName evidence="1">Uncharacterized protein</fullName>
    </submittedName>
</protein>
<feature type="non-terminal residue" evidence="1">
    <location>
        <position position="1"/>
    </location>
</feature>
<gene>
    <name evidence="1" type="ORF">AVEN_206151_1</name>
</gene>
<sequence>VEAGDLERAEFEIMPNASQDFLPQYGDELLPKGPRNAVFNGEFRCKKLLIGHNSEEASILVRKIKMLKAIHVSYSKKRQN</sequence>
<organism evidence="1 2">
    <name type="scientific">Araneus ventricosus</name>
    <name type="common">Orbweaver spider</name>
    <name type="synonym">Epeira ventricosa</name>
    <dbReference type="NCBI Taxonomy" id="182803"/>
    <lineage>
        <taxon>Eukaryota</taxon>
        <taxon>Metazoa</taxon>
        <taxon>Ecdysozoa</taxon>
        <taxon>Arthropoda</taxon>
        <taxon>Chelicerata</taxon>
        <taxon>Arachnida</taxon>
        <taxon>Araneae</taxon>
        <taxon>Araneomorphae</taxon>
        <taxon>Entelegynae</taxon>
        <taxon>Araneoidea</taxon>
        <taxon>Araneidae</taxon>
        <taxon>Araneus</taxon>
    </lineage>
</organism>
<evidence type="ECO:0000313" key="1">
    <source>
        <dbReference type="EMBL" id="GBL76431.1"/>
    </source>
</evidence>
<name>A0A4Y2A988_ARAVE</name>
<keyword evidence="2" id="KW-1185">Reference proteome</keyword>
<dbReference type="Proteomes" id="UP000499080">
    <property type="component" value="Unassembled WGS sequence"/>
</dbReference>
<evidence type="ECO:0000313" key="2">
    <source>
        <dbReference type="Proteomes" id="UP000499080"/>
    </source>
</evidence>
<comment type="caution">
    <text evidence="1">The sequence shown here is derived from an EMBL/GenBank/DDBJ whole genome shotgun (WGS) entry which is preliminary data.</text>
</comment>
<proteinExistence type="predicted"/>
<reference evidence="1 2" key="1">
    <citation type="journal article" date="2019" name="Sci. Rep.">
        <title>Orb-weaving spider Araneus ventricosus genome elucidates the spidroin gene catalogue.</title>
        <authorList>
            <person name="Kono N."/>
            <person name="Nakamura H."/>
            <person name="Ohtoshi R."/>
            <person name="Moran D.A.P."/>
            <person name="Shinohara A."/>
            <person name="Yoshida Y."/>
            <person name="Fujiwara M."/>
            <person name="Mori M."/>
            <person name="Tomita M."/>
            <person name="Arakawa K."/>
        </authorList>
    </citation>
    <scope>NUCLEOTIDE SEQUENCE [LARGE SCALE GENOMIC DNA]</scope>
</reference>
<dbReference type="AlphaFoldDB" id="A0A4Y2A988"/>
<dbReference type="EMBL" id="BGPR01079891">
    <property type="protein sequence ID" value="GBL76431.1"/>
    <property type="molecule type" value="Genomic_DNA"/>
</dbReference>
<accession>A0A4Y2A988</accession>